<dbReference type="RefSeq" id="WP_317127520.1">
    <property type="nucleotide sequence ID" value="NZ_CP037954.1"/>
</dbReference>
<gene>
    <name evidence="2" type="ORF">NBC122_00967</name>
</gene>
<dbReference type="SUPFAM" id="SSF49464">
    <property type="entry name" value="Carboxypeptidase regulatory domain-like"/>
    <property type="match status" value="1"/>
</dbReference>
<evidence type="ECO:0000313" key="3">
    <source>
        <dbReference type="Proteomes" id="UP000294419"/>
    </source>
</evidence>
<dbReference type="AlphaFoldDB" id="A0A4P6ZEC7"/>
<dbReference type="Pfam" id="PF13715">
    <property type="entry name" value="CarbopepD_reg_2"/>
    <property type="match status" value="1"/>
</dbReference>
<feature type="transmembrane region" description="Helical" evidence="1">
    <location>
        <begin position="37"/>
        <end position="59"/>
    </location>
</feature>
<evidence type="ECO:0000313" key="2">
    <source>
        <dbReference type="EMBL" id="QBO57799.1"/>
    </source>
</evidence>
<dbReference type="Proteomes" id="UP000294419">
    <property type="component" value="Chromosome"/>
</dbReference>
<keyword evidence="1" id="KW-0472">Membrane</keyword>
<accession>A0A4P6ZEC7</accession>
<name>A0A4P6ZEC7_9FLAO</name>
<evidence type="ECO:0000256" key="1">
    <source>
        <dbReference type="SAM" id="Phobius"/>
    </source>
</evidence>
<dbReference type="Gene3D" id="2.60.40.1120">
    <property type="entry name" value="Carboxypeptidase-like, regulatory domain"/>
    <property type="match status" value="1"/>
</dbReference>
<dbReference type="InterPro" id="IPR008969">
    <property type="entry name" value="CarboxyPept-like_regulatory"/>
</dbReference>
<dbReference type="EMBL" id="CP037954">
    <property type="protein sequence ID" value="QBO57799.1"/>
    <property type="molecule type" value="Genomic_DNA"/>
</dbReference>
<keyword evidence="3" id="KW-1185">Reference proteome</keyword>
<protein>
    <recommendedName>
        <fullName evidence="4">Outer membrane cobalamin receptor protein</fullName>
    </recommendedName>
</protein>
<proteinExistence type="predicted"/>
<reference evidence="2 3" key="1">
    <citation type="submission" date="2019-03" db="EMBL/GenBank/DDBJ databases">
        <authorList>
            <person name="Kim H."/>
            <person name="Yu S.-M."/>
        </authorList>
    </citation>
    <scope>NUCLEOTIDE SEQUENCE [LARGE SCALE GENOMIC DNA]</scope>
    <source>
        <strain evidence="2 3">NBC122</strain>
    </source>
</reference>
<keyword evidence="1" id="KW-1133">Transmembrane helix</keyword>
<keyword evidence="1" id="KW-0812">Transmembrane</keyword>
<dbReference type="SUPFAM" id="SSF56935">
    <property type="entry name" value="Porins"/>
    <property type="match status" value="1"/>
</dbReference>
<evidence type="ECO:0008006" key="4">
    <source>
        <dbReference type="Google" id="ProtNLM"/>
    </source>
</evidence>
<sequence length="778" mass="87524">MNKLKDNLKYHSVYKFNHSVDYIFIKSHSVIDLRYKILIMQPFIISKVLLFVFFLAGIFSNAQITVSGKVNFKNKGIKDISVTLKDTYDGATTDENGNYSFETTEKEAQVLVFSNSKFVEVEKPILIGTENLSVNSDLEEQISEIDAVVISAGSIEASDKKRATALLTPIDIYTTAGANGQISSALETLPGVQKIGETEGLFVRGGTGEETKFFMDGNLVNNFFGNSVPGIKAMDRLNTSLFKGNVFSSGGYSAVYGQALSSVLVLESIGFPEKNSVELGISPLFVTAGFQNVNGEKSKSFGVFGSYSNLGLMTKLIKFNNDFTKAPESFGTNFNFRLKNKKGGILKYYGSFDTNTIGLQTESLEPNIDFDQTFLKGKNTFHNLSFRQKWGEYVMNLGSSYTFNSNFIHLSNTYENAEINPNSIEIKGNYFNVKGVVERKINRISAVRGGTEFNQAREITDIEISPVPFQSHHQITSFFAETDLGFSNHLSAKVGVRTEYSSAVNQWNLSPRLAMAYRISKSWTSSLAYGIFYQNPEQKYFGNNPLNDQKAEHYILQVQKSEEGRSFRLEAFYKNYSDLIKTKVLNYRPIAINNNGNGFAKGFEIFWRDKKSIKNIDYWISYSYLDSRRNFLNYDQSLFPNFAAKHTLSVVAKKFVTDWKTGFNLSYSYASGRPFYNFRTEENGEYYLNSQGKLKDFNALNFSLNYLPNLGKKDSKAFTVLVLSVNNILGQKNIYGYQFSNDGLRSKPVLPSASTFVFIGAFINFGIDRTQDAINNNL</sequence>
<organism evidence="2 3">
    <name type="scientific">Chryseobacterium salivictor</name>
    <dbReference type="NCBI Taxonomy" id="2547600"/>
    <lineage>
        <taxon>Bacteria</taxon>
        <taxon>Pseudomonadati</taxon>
        <taxon>Bacteroidota</taxon>
        <taxon>Flavobacteriia</taxon>
        <taxon>Flavobacteriales</taxon>
        <taxon>Weeksellaceae</taxon>
        <taxon>Chryseobacterium group</taxon>
        <taxon>Chryseobacterium</taxon>
    </lineage>
</organism>
<dbReference type="KEGG" id="csal:NBC122_00967"/>